<protein>
    <submittedName>
        <fullName evidence="2">Uncharacterized protein</fullName>
    </submittedName>
</protein>
<feature type="compositionally biased region" description="Basic and acidic residues" evidence="1">
    <location>
        <begin position="21"/>
        <end position="32"/>
    </location>
</feature>
<proteinExistence type="predicted"/>
<accession>A0AAW0LH75</accession>
<name>A0AAW0LH75_QUESU</name>
<feature type="region of interest" description="Disordered" evidence="1">
    <location>
        <begin position="1"/>
        <end position="41"/>
    </location>
</feature>
<organism evidence="2 3">
    <name type="scientific">Quercus suber</name>
    <name type="common">Cork oak</name>
    <dbReference type="NCBI Taxonomy" id="58331"/>
    <lineage>
        <taxon>Eukaryota</taxon>
        <taxon>Viridiplantae</taxon>
        <taxon>Streptophyta</taxon>
        <taxon>Embryophyta</taxon>
        <taxon>Tracheophyta</taxon>
        <taxon>Spermatophyta</taxon>
        <taxon>Magnoliopsida</taxon>
        <taxon>eudicotyledons</taxon>
        <taxon>Gunneridae</taxon>
        <taxon>Pentapetalae</taxon>
        <taxon>rosids</taxon>
        <taxon>fabids</taxon>
        <taxon>Fagales</taxon>
        <taxon>Fagaceae</taxon>
        <taxon>Quercus</taxon>
    </lineage>
</organism>
<sequence length="61" mass="6893">MCLDTSYDMGYDTTGPLPSMSHDDAGLSHRQGETSQGISEEKKTRMIFDIMAWVEPKMAYM</sequence>
<keyword evidence="3" id="KW-1185">Reference proteome</keyword>
<evidence type="ECO:0000313" key="2">
    <source>
        <dbReference type="EMBL" id="KAK7850702.1"/>
    </source>
</evidence>
<evidence type="ECO:0000313" key="3">
    <source>
        <dbReference type="Proteomes" id="UP000237347"/>
    </source>
</evidence>
<reference evidence="2 3" key="1">
    <citation type="journal article" date="2018" name="Sci. Data">
        <title>The draft genome sequence of cork oak.</title>
        <authorList>
            <person name="Ramos A.M."/>
            <person name="Usie A."/>
            <person name="Barbosa P."/>
            <person name="Barros P.M."/>
            <person name="Capote T."/>
            <person name="Chaves I."/>
            <person name="Simoes F."/>
            <person name="Abreu I."/>
            <person name="Carrasquinho I."/>
            <person name="Faro C."/>
            <person name="Guimaraes J.B."/>
            <person name="Mendonca D."/>
            <person name="Nobrega F."/>
            <person name="Rodrigues L."/>
            <person name="Saibo N.J.M."/>
            <person name="Varela M.C."/>
            <person name="Egas C."/>
            <person name="Matos J."/>
            <person name="Miguel C.M."/>
            <person name="Oliveira M.M."/>
            <person name="Ricardo C.P."/>
            <person name="Goncalves S."/>
        </authorList>
    </citation>
    <scope>NUCLEOTIDE SEQUENCE [LARGE SCALE GENOMIC DNA]</scope>
    <source>
        <strain evidence="3">cv. HL8</strain>
    </source>
</reference>
<gene>
    <name evidence="2" type="ORF">CFP56_043847</name>
</gene>
<comment type="caution">
    <text evidence="2">The sequence shown here is derived from an EMBL/GenBank/DDBJ whole genome shotgun (WGS) entry which is preliminary data.</text>
</comment>
<evidence type="ECO:0000256" key="1">
    <source>
        <dbReference type="SAM" id="MobiDB-lite"/>
    </source>
</evidence>
<dbReference type="Proteomes" id="UP000237347">
    <property type="component" value="Unassembled WGS sequence"/>
</dbReference>
<dbReference type="AlphaFoldDB" id="A0AAW0LH75"/>
<dbReference type="EMBL" id="PKMF04000096">
    <property type="protein sequence ID" value="KAK7850702.1"/>
    <property type="molecule type" value="Genomic_DNA"/>
</dbReference>